<evidence type="ECO:0000313" key="2">
    <source>
        <dbReference type="EMBL" id="CAD8042819.1"/>
    </source>
</evidence>
<proteinExistence type="predicted"/>
<evidence type="ECO:0000256" key="1">
    <source>
        <dbReference type="SAM" id="Coils"/>
    </source>
</evidence>
<protein>
    <submittedName>
        <fullName evidence="2">Uncharacterized protein</fullName>
    </submittedName>
</protein>
<keyword evidence="1" id="KW-0175">Coiled coil</keyword>
<comment type="caution">
    <text evidence="2">The sequence shown here is derived from an EMBL/GenBank/DDBJ whole genome shotgun (WGS) entry which is preliminary data.</text>
</comment>
<accession>A0A8S1JN52</accession>
<gene>
    <name evidence="2" type="ORF">PPRIM_AZ9-3.1.T0040033</name>
</gene>
<sequence>MAATQQELLQQLYDLRNEFNEQLKKVGAGSENQGEIATLQDQNRRYAYRIGHLTKAIDELIQSENQLRTENAQLKARIAELEKK</sequence>
<evidence type="ECO:0000313" key="3">
    <source>
        <dbReference type="Proteomes" id="UP000688137"/>
    </source>
</evidence>
<dbReference type="Proteomes" id="UP000688137">
    <property type="component" value="Unassembled WGS sequence"/>
</dbReference>
<organism evidence="2 3">
    <name type="scientific">Paramecium primaurelia</name>
    <dbReference type="NCBI Taxonomy" id="5886"/>
    <lineage>
        <taxon>Eukaryota</taxon>
        <taxon>Sar</taxon>
        <taxon>Alveolata</taxon>
        <taxon>Ciliophora</taxon>
        <taxon>Intramacronucleata</taxon>
        <taxon>Oligohymenophorea</taxon>
        <taxon>Peniculida</taxon>
        <taxon>Parameciidae</taxon>
        <taxon>Paramecium</taxon>
    </lineage>
</organism>
<name>A0A8S1JN52_PARPR</name>
<feature type="coiled-coil region" evidence="1">
    <location>
        <begin position="53"/>
        <end position="84"/>
    </location>
</feature>
<reference evidence="2" key="1">
    <citation type="submission" date="2021-01" db="EMBL/GenBank/DDBJ databases">
        <authorList>
            <consortium name="Genoscope - CEA"/>
            <person name="William W."/>
        </authorList>
    </citation>
    <scope>NUCLEOTIDE SEQUENCE</scope>
</reference>
<dbReference type="AlphaFoldDB" id="A0A8S1JN52"/>
<dbReference type="OMA" id="FAYRIGH"/>
<keyword evidence="3" id="KW-1185">Reference proteome</keyword>
<dbReference type="EMBL" id="CAJJDM010000001">
    <property type="protein sequence ID" value="CAD8042819.1"/>
    <property type="molecule type" value="Genomic_DNA"/>
</dbReference>